<dbReference type="EMBL" id="JAPDDS010000003">
    <property type="protein sequence ID" value="MCW1884404.1"/>
    <property type="molecule type" value="Genomic_DNA"/>
</dbReference>
<keyword evidence="3" id="KW-1185">Reference proteome</keyword>
<reference evidence="2 3" key="1">
    <citation type="submission" date="2022-10" db="EMBL/GenBank/DDBJ databases">
        <title>Luteolibacter flavescens strain MCCC 1K03193, whole genome shotgun sequencing project.</title>
        <authorList>
            <person name="Zhao G."/>
            <person name="Shen L."/>
        </authorList>
    </citation>
    <scope>NUCLEOTIDE SEQUENCE [LARGE SCALE GENOMIC DNA]</scope>
    <source>
        <strain evidence="2 3">MCCC 1K03193</strain>
    </source>
</reference>
<organism evidence="2 3">
    <name type="scientific">Luteolibacter flavescens</name>
    <dbReference type="NCBI Taxonomy" id="1859460"/>
    <lineage>
        <taxon>Bacteria</taxon>
        <taxon>Pseudomonadati</taxon>
        <taxon>Verrucomicrobiota</taxon>
        <taxon>Verrucomicrobiia</taxon>
        <taxon>Verrucomicrobiales</taxon>
        <taxon>Verrucomicrobiaceae</taxon>
        <taxon>Luteolibacter</taxon>
    </lineage>
</organism>
<comment type="caution">
    <text evidence="2">The sequence shown here is derived from an EMBL/GenBank/DDBJ whole genome shotgun (WGS) entry which is preliminary data.</text>
</comment>
<dbReference type="GO" id="GO:0032259">
    <property type="term" value="P:methylation"/>
    <property type="evidence" value="ECO:0007669"/>
    <property type="project" value="UniProtKB-KW"/>
</dbReference>
<feature type="domain" description="Methyltransferase" evidence="1">
    <location>
        <begin position="48"/>
        <end position="146"/>
    </location>
</feature>
<dbReference type="Gene3D" id="3.40.50.150">
    <property type="entry name" value="Vaccinia Virus protein VP39"/>
    <property type="match status" value="1"/>
</dbReference>
<name>A0ABT3FMI3_9BACT</name>
<sequence>MSTPSLTSFGPEQAAAYDERFAKFAPLRDALHLLAGTVLARLPEDARILCVGAGTGAELLALGSRFPGWRFTAVEPSGAMLDRCRLKAEMAGMAERCEFHTGYLDSLPEGEPYHAATSILVSQFVLDEEMRRGFFREIAGRVMPGGYLLNADLSTDLASPLSAELFEVWLRLFEYADFTPEAIEGLRTAYGTDVAITPPEKIEAIIASAGFGTPTAFLQTGLIRAWFATRGAD</sequence>
<dbReference type="RefSeq" id="WP_264500364.1">
    <property type="nucleotide sequence ID" value="NZ_JAPDDS010000003.1"/>
</dbReference>
<dbReference type="SUPFAM" id="SSF53335">
    <property type="entry name" value="S-adenosyl-L-methionine-dependent methyltransferases"/>
    <property type="match status" value="1"/>
</dbReference>
<keyword evidence="2" id="KW-0808">Transferase</keyword>
<dbReference type="InterPro" id="IPR029063">
    <property type="entry name" value="SAM-dependent_MTases_sf"/>
</dbReference>
<evidence type="ECO:0000259" key="1">
    <source>
        <dbReference type="Pfam" id="PF13649"/>
    </source>
</evidence>
<evidence type="ECO:0000313" key="3">
    <source>
        <dbReference type="Proteomes" id="UP001207930"/>
    </source>
</evidence>
<dbReference type="Proteomes" id="UP001207930">
    <property type="component" value="Unassembled WGS sequence"/>
</dbReference>
<proteinExistence type="predicted"/>
<evidence type="ECO:0000313" key="2">
    <source>
        <dbReference type="EMBL" id="MCW1884404.1"/>
    </source>
</evidence>
<keyword evidence="2" id="KW-0489">Methyltransferase</keyword>
<accession>A0ABT3FMI3</accession>
<protein>
    <submittedName>
        <fullName evidence="2">Class I SAM-dependent methyltransferase</fullName>
    </submittedName>
</protein>
<dbReference type="InterPro" id="IPR041698">
    <property type="entry name" value="Methyltransf_25"/>
</dbReference>
<dbReference type="GO" id="GO:0008168">
    <property type="term" value="F:methyltransferase activity"/>
    <property type="evidence" value="ECO:0007669"/>
    <property type="project" value="UniProtKB-KW"/>
</dbReference>
<dbReference type="Pfam" id="PF13649">
    <property type="entry name" value="Methyltransf_25"/>
    <property type="match status" value="1"/>
</dbReference>
<gene>
    <name evidence="2" type="ORF">OKA04_06650</name>
</gene>
<dbReference type="CDD" id="cd02440">
    <property type="entry name" value="AdoMet_MTases"/>
    <property type="match status" value="1"/>
</dbReference>